<accession>A0A2T3Q4C8</accession>
<organism evidence="2 3">
    <name type="scientific">Photobacterium damselae</name>
    <dbReference type="NCBI Taxonomy" id="38293"/>
    <lineage>
        <taxon>Bacteria</taxon>
        <taxon>Pseudomonadati</taxon>
        <taxon>Pseudomonadota</taxon>
        <taxon>Gammaproteobacteria</taxon>
        <taxon>Vibrionales</taxon>
        <taxon>Vibrionaceae</taxon>
        <taxon>Photobacterium</taxon>
    </lineage>
</organism>
<dbReference type="InterPro" id="IPR001789">
    <property type="entry name" value="Sig_transdc_resp-reg_receiver"/>
</dbReference>
<dbReference type="GO" id="GO:0005829">
    <property type="term" value="C:cytosol"/>
    <property type="evidence" value="ECO:0007669"/>
    <property type="project" value="TreeGrafter"/>
</dbReference>
<dbReference type="PANTHER" id="PTHR48111">
    <property type="entry name" value="REGULATOR OF RPOS"/>
    <property type="match status" value="1"/>
</dbReference>
<dbReference type="SMART" id="SM00862">
    <property type="entry name" value="Trans_reg_C"/>
    <property type="match status" value="1"/>
</dbReference>
<dbReference type="SMART" id="SM00448">
    <property type="entry name" value="REC"/>
    <property type="match status" value="1"/>
</dbReference>
<reference evidence="2 3" key="1">
    <citation type="submission" date="2018-06" db="EMBL/GenBank/DDBJ databases">
        <authorList>
            <consortium name="Pathogen Informatics"/>
            <person name="Doyle S."/>
        </authorList>
    </citation>
    <scope>NUCLEOTIDE SEQUENCE [LARGE SCALE GENOMIC DNA]</scope>
    <source>
        <strain evidence="2 3">NCTC11647</strain>
    </source>
</reference>
<dbReference type="GO" id="GO:0032993">
    <property type="term" value="C:protein-DNA complex"/>
    <property type="evidence" value="ECO:0007669"/>
    <property type="project" value="TreeGrafter"/>
</dbReference>
<dbReference type="Gene3D" id="6.10.250.690">
    <property type="match status" value="1"/>
</dbReference>
<dbReference type="GO" id="GO:0000156">
    <property type="term" value="F:phosphorelay response regulator activity"/>
    <property type="evidence" value="ECO:0007669"/>
    <property type="project" value="TreeGrafter"/>
</dbReference>
<dbReference type="InterPro" id="IPR036388">
    <property type="entry name" value="WH-like_DNA-bd_sf"/>
</dbReference>
<dbReference type="Proteomes" id="UP000251647">
    <property type="component" value="Unassembled WGS sequence"/>
</dbReference>
<dbReference type="SUPFAM" id="SSF46894">
    <property type="entry name" value="C-terminal effector domain of the bipartite response regulators"/>
    <property type="match status" value="1"/>
</dbReference>
<dbReference type="RefSeq" id="WP_005306615.1">
    <property type="nucleotide sequence ID" value="NZ_PYOG01000046.1"/>
</dbReference>
<dbReference type="PROSITE" id="PS50110">
    <property type="entry name" value="RESPONSE_REGULATORY"/>
    <property type="match status" value="1"/>
</dbReference>
<dbReference type="GO" id="GO:0006355">
    <property type="term" value="P:regulation of DNA-templated transcription"/>
    <property type="evidence" value="ECO:0007669"/>
    <property type="project" value="InterPro"/>
</dbReference>
<dbReference type="InterPro" id="IPR039420">
    <property type="entry name" value="WalR-like"/>
</dbReference>
<keyword evidence="1" id="KW-0238">DNA-binding</keyword>
<dbReference type="InterPro" id="IPR001867">
    <property type="entry name" value="OmpR/PhoB-type_DNA-bd"/>
</dbReference>
<protein>
    <submittedName>
        <fullName evidence="2">Transcriptional regulatory protein RstA</fullName>
    </submittedName>
</protein>
<dbReference type="SUPFAM" id="SSF52172">
    <property type="entry name" value="CheY-like"/>
    <property type="match status" value="1"/>
</dbReference>
<dbReference type="Gene3D" id="1.10.10.10">
    <property type="entry name" value="Winged helix-like DNA-binding domain superfamily/Winged helix DNA-binding domain"/>
    <property type="match status" value="1"/>
</dbReference>
<dbReference type="OrthoDB" id="9802426at2"/>
<dbReference type="InterPro" id="IPR016032">
    <property type="entry name" value="Sig_transdc_resp-reg_C-effctor"/>
</dbReference>
<dbReference type="EMBL" id="UATL01000006">
    <property type="protein sequence ID" value="SPY45074.1"/>
    <property type="molecule type" value="Genomic_DNA"/>
</dbReference>
<dbReference type="Pfam" id="PF00486">
    <property type="entry name" value="Trans_reg_C"/>
    <property type="match status" value="1"/>
</dbReference>
<evidence type="ECO:0000256" key="1">
    <source>
        <dbReference type="ARBA" id="ARBA00023125"/>
    </source>
</evidence>
<proteinExistence type="predicted"/>
<dbReference type="PANTHER" id="PTHR48111:SF47">
    <property type="entry name" value="TRANSCRIPTIONAL REGULATORY PROTEIN RSTA"/>
    <property type="match status" value="1"/>
</dbReference>
<dbReference type="AlphaFoldDB" id="A0A2T3Q4C8"/>
<gene>
    <name evidence="2" type="primary">rstA_2</name>
    <name evidence="2" type="ORF">NCTC11647_03857</name>
</gene>
<evidence type="ECO:0000313" key="3">
    <source>
        <dbReference type="Proteomes" id="UP000251647"/>
    </source>
</evidence>
<sequence length="236" mass="27212">MTKTYSLLIIDNDLKLQQMLADYFRIQRFKVQTHSDSNGAIELIKSINPDIVLLDFISLCHDGLALCREIRRCYQGKLMILTASNDDFDHISALEIGVDDYVVKPIKQRVLLARMHILLRINELQPDTPSDINILNDGKLTLHKNRKLCELSGQKICMTDKEFDLLWLLANSPGTFLSRDFLTKELRGIEYNGIDRTVDNKIVSLRRKLLCYPSISQEIITIRGKGYLFVPDRRSE</sequence>
<evidence type="ECO:0000313" key="2">
    <source>
        <dbReference type="EMBL" id="SPY45074.1"/>
    </source>
</evidence>
<dbReference type="PROSITE" id="PS51755">
    <property type="entry name" value="OMPR_PHOB"/>
    <property type="match status" value="1"/>
</dbReference>
<dbReference type="CDD" id="cd00383">
    <property type="entry name" value="trans_reg_C"/>
    <property type="match status" value="1"/>
</dbReference>
<dbReference type="Gene3D" id="3.40.50.2300">
    <property type="match status" value="1"/>
</dbReference>
<dbReference type="InterPro" id="IPR011006">
    <property type="entry name" value="CheY-like_superfamily"/>
</dbReference>
<dbReference type="GO" id="GO:0000976">
    <property type="term" value="F:transcription cis-regulatory region binding"/>
    <property type="evidence" value="ECO:0007669"/>
    <property type="project" value="TreeGrafter"/>
</dbReference>
<dbReference type="Pfam" id="PF00072">
    <property type="entry name" value="Response_reg"/>
    <property type="match status" value="1"/>
</dbReference>
<name>A0A2T3Q4C8_PHODM</name>